<evidence type="ECO:0000256" key="4">
    <source>
        <dbReference type="ARBA" id="ARBA00022695"/>
    </source>
</evidence>
<dbReference type="GO" id="GO:0051748">
    <property type="term" value="F:UTP-monosaccharide-1-phosphate uridylyltransferase activity"/>
    <property type="evidence" value="ECO:0007669"/>
    <property type="project" value="UniProtKB-EC"/>
</dbReference>
<evidence type="ECO:0000256" key="3">
    <source>
        <dbReference type="ARBA" id="ARBA00022679"/>
    </source>
</evidence>
<comment type="catalytic activity">
    <reaction evidence="7">
        <text>a monosaccharide 1-phosphate + UTP + H(+) = a UDP-monosaccharide + diphosphate</text>
        <dbReference type="Rhea" id="RHEA:13205"/>
        <dbReference type="ChEBI" id="CHEBI:15378"/>
        <dbReference type="ChEBI" id="CHEBI:33019"/>
        <dbReference type="ChEBI" id="CHEBI:46398"/>
        <dbReference type="ChEBI" id="CHEBI:140358"/>
        <dbReference type="ChEBI" id="CHEBI:140359"/>
        <dbReference type="EC" id="2.7.7.64"/>
    </reaction>
</comment>
<comment type="similarity">
    <text evidence="5">Belongs to the USP family.</text>
</comment>
<evidence type="ECO:0000256" key="2">
    <source>
        <dbReference type="ARBA" id="ARBA00001946"/>
    </source>
</evidence>
<dbReference type="Pfam" id="PF01704">
    <property type="entry name" value="UDPGP"/>
    <property type="match status" value="1"/>
</dbReference>
<keyword evidence="4" id="KW-0548">Nucleotidyltransferase</keyword>
<proteinExistence type="inferred from homology"/>
<dbReference type="GO" id="GO:0003977">
    <property type="term" value="F:UDP-N-acetylglucosamine diphosphorylase activity"/>
    <property type="evidence" value="ECO:0007669"/>
    <property type="project" value="TreeGrafter"/>
</dbReference>
<dbReference type="Gene3D" id="3.90.550.10">
    <property type="entry name" value="Spore Coat Polysaccharide Biosynthesis Protein SpsA, Chain A"/>
    <property type="match status" value="1"/>
</dbReference>
<evidence type="ECO:0000256" key="8">
    <source>
        <dbReference type="SAM" id="SignalP"/>
    </source>
</evidence>
<protein>
    <recommendedName>
        <fullName evidence="6">UTP-monosaccharide-1-phosphate uridylyltransferase</fullName>
        <ecNumber evidence="6">2.7.7.64</ecNumber>
    </recommendedName>
</protein>
<sequence length="666" mass="72427">MRMGRLAALLLASCACTHAFGAAWNVAVRRSASRWTGLRASVASVDTVLSSKVAELSEEDRRLAQTLLDLEQHHIFEPWAEAGQDEARKQAFFRQVAELEANYPGGLRAYVTKARDLLEQSAEGVNPFEGFTPTVPEGAILDFGTREFDDMERLGLQAAAEGVGFVLVAGGLGERLGYSGIKIELPVELLTGRSFIKYYVETILALERHLKLQGHGVSLPLTIMTSGDTDGPTRALLRENANFGMADENLRIVKQEKVAALSDRRASLAMSEDDPYVIETKPHGHGDVHHLMLKEKVLDQWAERSIKWLFFLQDTNLLVINSILPALGVSKARDLDMNSICIPRTAGEAAGAITRLVKEGTGEELTINVEYNQLDPLLRATISPELGDTNDPELGCSPFPGNANNLVFKFSTYKKVCEGEAQGVVPEFVNPKYADAERNLFKKPTRLECMMQDFPRLIQAEMPQDGSNIGFVSFPKWLSFSPAKNSLDAGAANAKNGNPPGTVASAEADFYAAKAKKLESFGMVKFTGDPLSVEIEGVAMTLGPLIAISPDNSITTDLLRAPFTGEGLTMDRSSALQIEGAGSVIFDGVTLNGDLTIHIVEGATLRLVKTQIATPKPVLKKVEDGAPFLTIRGFDLVRAAASDRIILTISEPGEWIAEETLDSLRR</sequence>
<feature type="chain" id="PRO_5031444412" description="UTP-monosaccharide-1-phosphate uridylyltransferase" evidence="8">
    <location>
        <begin position="20"/>
        <end position="666"/>
    </location>
</feature>
<comment type="cofactor">
    <cofactor evidence="2">
        <name>Mg(2+)</name>
        <dbReference type="ChEBI" id="CHEBI:18420"/>
    </cofactor>
</comment>
<dbReference type="EMBL" id="HBEA01001830">
    <property type="protein sequence ID" value="CAD8251857.1"/>
    <property type="molecule type" value="Transcribed_RNA"/>
</dbReference>
<dbReference type="PANTHER" id="PTHR11952">
    <property type="entry name" value="UDP- GLUCOSE PYROPHOSPHORYLASE"/>
    <property type="match status" value="1"/>
</dbReference>
<keyword evidence="8" id="KW-0732">Signal</keyword>
<evidence type="ECO:0000256" key="1">
    <source>
        <dbReference type="ARBA" id="ARBA00001936"/>
    </source>
</evidence>
<dbReference type="GO" id="GO:0006048">
    <property type="term" value="P:UDP-N-acetylglucosamine biosynthetic process"/>
    <property type="evidence" value="ECO:0007669"/>
    <property type="project" value="TreeGrafter"/>
</dbReference>
<dbReference type="InterPro" id="IPR039741">
    <property type="entry name" value="UDP-sugar_pyrophosphorylase"/>
</dbReference>
<organism evidence="9">
    <name type="scientific">Pinguiococcus pyrenoidosus</name>
    <dbReference type="NCBI Taxonomy" id="172671"/>
    <lineage>
        <taxon>Eukaryota</taxon>
        <taxon>Sar</taxon>
        <taxon>Stramenopiles</taxon>
        <taxon>Ochrophyta</taxon>
        <taxon>Pinguiophyceae</taxon>
        <taxon>Pinguiochrysidales</taxon>
        <taxon>Pinguiochrysidaceae</taxon>
        <taxon>Pinguiococcus</taxon>
    </lineage>
</organism>
<dbReference type="InterPro" id="IPR002618">
    <property type="entry name" value="UDPGP_fam"/>
</dbReference>
<dbReference type="EC" id="2.7.7.64" evidence="6"/>
<gene>
    <name evidence="9" type="ORF">PPYR1160_LOCUS1349</name>
</gene>
<feature type="signal peptide" evidence="8">
    <location>
        <begin position="1"/>
        <end position="19"/>
    </location>
</feature>
<accession>A0A7R9U1R1</accession>
<name>A0A7R9U1R1_9STRA</name>
<evidence type="ECO:0000256" key="5">
    <source>
        <dbReference type="ARBA" id="ARBA00038047"/>
    </source>
</evidence>
<dbReference type="PANTHER" id="PTHR11952:SF9">
    <property type="entry name" value="UDP-SUGAR PYROPHOSPHORYLASE"/>
    <property type="match status" value="1"/>
</dbReference>
<comment type="cofactor">
    <cofactor evidence="1">
        <name>Mn(2+)</name>
        <dbReference type="ChEBI" id="CHEBI:29035"/>
    </cofactor>
</comment>
<dbReference type="InterPro" id="IPR029044">
    <property type="entry name" value="Nucleotide-diphossugar_trans"/>
</dbReference>
<reference evidence="9" key="1">
    <citation type="submission" date="2021-01" db="EMBL/GenBank/DDBJ databases">
        <authorList>
            <person name="Corre E."/>
            <person name="Pelletier E."/>
            <person name="Niang G."/>
            <person name="Scheremetjew M."/>
            <person name="Finn R."/>
            <person name="Kale V."/>
            <person name="Holt S."/>
            <person name="Cochrane G."/>
            <person name="Meng A."/>
            <person name="Brown T."/>
            <person name="Cohen L."/>
        </authorList>
    </citation>
    <scope>NUCLEOTIDE SEQUENCE</scope>
    <source>
        <strain evidence="9">CCMP2078</strain>
    </source>
</reference>
<dbReference type="SUPFAM" id="SSF53448">
    <property type="entry name" value="Nucleotide-diphospho-sugar transferases"/>
    <property type="match status" value="1"/>
</dbReference>
<dbReference type="PROSITE" id="PS51257">
    <property type="entry name" value="PROKAR_LIPOPROTEIN"/>
    <property type="match status" value="1"/>
</dbReference>
<evidence type="ECO:0000256" key="7">
    <source>
        <dbReference type="ARBA" id="ARBA00048259"/>
    </source>
</evidence>
<dbReference type="AlphaFoldDB" id="A0A7R9U1R1"/>
<evidence type="ECO:0000313" key="9">
    <source>
        <dbReference type="EMBL" id="CAD8251857.1"/>
    </source>
</evidence>
<evidence type="ECO:0000256" key="6">
    <source>
        <dbReference type="ARBA" id="ARBA00039080"/>
    </source>
</evidence>
<keyword evidence="3" id="KW-0808">Transferase</keyword>